<feature type="region of interest" description="Disordered" evidence="1">
    <location>
        <begin position="1"/>
        <end position="20"/>
    </location>
</feature>
<feature type="region of interest" description="Disordered" evidence="1">
    <location>
        <begin position="72"/>
        <end position="101"/>
    </location>
</feature>
<sequence length="101" mass="10260">MLVALHGETAATEETQPLGRSRVCARWGRPAVEELPLVQRLMVVVVGEVAGRVLADRSSALGIGAADRAGCAGCSPPGTRRSRPGEGARRSIGGAVAGGSQ</sequence>
<gene>
    <name evidence="2" type="ORF">TR51_18170</name>
</gene>
<evidence type="ECO:0000313" key="2">
    <source>
        <dbReference type="EMBL" id="KIQ65706.1"/>
    </source>
</evidence>
<dbReference type="EMBL" id="JXZB01000002">
    <property type="protein sequence ID" value="KIQ65706.1"/>
    <property type="molecule type" value="Genomic_DNA"/>
</dbReference>
<dbReference type="Proteomes" id="UP000032066">
    <property type="component" value="Unassembled WGS sequence"/>
</dbReference>
<accession>A0A0D0P2B2</accession>
<protein>
    <submittedName>
        <fullName evidence="2">Uncharacterized protein</fullName>
    </submittedName>
</protein>
<evidence type="ECO:0000313" key="3">
    <source>
        <dbReference type="Proteomes" id="UP000032066"/>
    </source>
</evidence>
<dbReference type="AlphaFoldDB" id="A0A0D0P2B2"/>
<comment type="caution">
    <text evidence="2">The sequence shown here is derived from an EMBL/GenBank/DDBJ whole genome shotgun (WGS) entry which is preliminary data.</text>
</comment>
<proteinExistence type="predicted"/>
<name>A0A0D0P2B2_KITGR</name>
<evidence type="ECO:0000256" key="1">
    <source>
        <dbReference type="SAM" id="MobiDB-lite"/>
    </source>
</evidence>
<reference evidence="2 3" key="1">
    <citation type="submission" date="2015-02" db="EMBL/GenBank/DDBJ databases">
        <title>Draft genome sequence of Kitasatospora griseola MF730-N6, a bafilomycin, terpentecin and satosporin producer.</title>
        <authorList>
            <person name="Arens J.C."/>
            <person name="Haltli B."/>
            <person name="Kerr R.G."/>
        </authorList>
    </citation>
    <scope>NUCLEOTIDE SEQUENCE [LARGE SCALE GENOMIC DNA]</scope>
    <source>
        <strain evidence="2 3">MF730-N6</strain>
    </source>
</reference>
<keyword evidence="3" id="KW-1185">Reference proteome</keyword>
<organism evidence="2 3">
    <name type="scientific">Kitasatospora griseola</name>
    <name type="common">Streptomyces griseolosporeus</name>
    <dbReference type="NCBI Taxonomy" id="2064"/>
    <lineage>
        <taxon>Bacteria</taxon>
        <taxon>Bacillati</taxon>
        <taxon>Actinomycetota</taxon>
        <taxon>Actinomycetes</taxon>
        <taxon>Kitasatosporales</taxon>
        <taxon>Streptomycetaceae</taxon>
        <taxon>Kitasatospora</taxon>
    </lineage>
</organism>